<organism evidence="1 2">
    <name type="scientific">Desulfohalobium retbaense (strain ATCC 49708 / DSM 5692 / JCM 16813 / HR100)</name>
    <dbReference type="NCBI Taxonomy" id="485915"/>
    <lineage>
        <taxon>Bacteria</taxon>
        <taxon>Pseudomonadati</taxon>
        <taxon>Thermodesulfobacteriota</taxon>
        <taxon>Desulfovibrionia</taxon>
        <taxon>Desulfovibrionales</taxon>
        <taxon>Desulfohalobiaceae</taxon>
        <taxon>Desulfohalobium</taxon>
    </lineage>
</organism>
<evidence type="ECO:0000313" key="2">
    <source>
        <dbReference type="Proteomes" id="UP000001052"/>
    </source>
</evidence>
<evidence type="ECO:0000313" key="1">
    <source>
        <dbReference type="EMBL" id="ACV67725.1"/>
    </source>
</evidence>
<name>C8X0A0_DESRD</name>
<dbReference type="KEGG" id="drt:Dret_0428"/>
<dbReference type="RefSeq" id="WP_015750883.1">
    <property type="nucleotide sequence ID" value="NC_013223.1"/>
</dbReference>
<dbReference type="HOGENOM" id="CLU_2648627_0_0_7"/>
<accession>C8X0A0</accession>
<dbReference type="Proteomes" id="UP000001052">
    <property type="component" value="Chromosome"/>
</dbReference>
<reference evidence="2" key="1">
    <citation type="submission" date="2009-09" db="EMBL/GenBank/DDBJ databases">
        <title>The complete chromosome of Desulfohalobium retbaense DSM 5692.</title>
        <authorList>
            <consortium name="US DOE Joint Genome Institute (JGI-PGF)"/>
            <person name="Lucas S."/>
            <person name="Copeland A."/>
            <person name="Lapidus A."/>
            <person name="Glavina del Rio T."/>
            <person name="Dalin E."/>
            <person name="Tice H."/>
            <person name="Bruce D."/>
            <person name="Goodwin L."/>
            <person name="Pitluck S."/>
            <person name="Kyrpides N."/>
            <person name="Mavromatis K."/>
            <person name="Ivanova N."/>
            <person name="Mikhailova N."/>
            <person name="Munk A.C."/>
            <person name="Brettin T."/>
            <person name="Detter J.C."/>
            <person name="Han C."/>
            <person name="Tapia R."/>
            <person name="Larimer F."/>
            <person name="Land M."/>
            <person name="Hauser L."/>
            <person name="Markowitz V."/>
            <person name="Cheng J.-F."/>
            <person name="Hugenholtz P."/>
            <person name="Woyke T."/>
            <person name="Wu D."/>
            <person name="Spring S."/>
            <person name="Klenk H.-P."/>
            <person name="Eisen J.A."/>
        </authorList>
    </citation>
    <scope>NUCLEOTIDE SEQUENCE [LARGE SCALE GENOMIC DNA]</scope>
    <source>
        <strain evidence="2">DSM 5692</strain>
    </source>
</reference>
<reference evidence="1 2" key="2">
    <citation type="journal article" date="2010" name="Stand. Genomic Sci.">
        <title>Complete genome sequence of Desulfohalobium retbaense type strain (HR(100)).</title>
        <authorList>
            <person name="Spring S."/>
            <person name="Nolan M."/>
            <person name="Lapidus A."/>
            <person name="Glavina Del Rio T."/>
            <person name="Copeland A."/>
            <person name="Tice H."/>
            <person name="Cheng J.F."/>
            <person name="Lucas S."/>
            <person name="Land M."/>
            <person name="Chen F."/>
            <person name="Bruce D."/>
            <person name="Goodwin L."/>
            <person name="Pitluck S."/>
            <person name="Ivanova N."/>
            <person name="Mavromatis K."/>
            <person name="Mikhailova N."/>
            <person name="Pati A."/>
            <person name="Chen A."/>
            <person name="Palaniappan K."/>
            <person name="Hauser L."/>
            <person name="Chang Y.J."/>
            <person name="Jeffries C.D."/>
            <person name="Munk C."/>
            <person name="Kiss H."/>
            <person name="Chain P."/>
            <person name="Han C."/>
            <person name="Brettin T."/>
            <person name="Detter J.C."/>
            <person name="Schuler E."/>
            <person name="Goker M."/>
            <person name="Rohde M."/>
            <person name="Bristow J."/>
            <person name="Eisen J.A."/>
            <person name="Markowitz V."/>
            <person name="Hugenholtz P."/>
            <person name="Kyrpides N.C."/>
            <person name="Klenk H.P."/>
        </authorList>
    </citation>
    <scope>NUCLEOTIDE SEQUENCE [LARGE SCALE GENOMIC DNA]</scope>
    <source>
        <strain evidence="1 2">DSM 5692</strain>
    </source>
</reference>
<proteinExistence type="predicted"/>
<dbReference type="EMBL" id="CP001734">
    <property type="protein sequence ID" value="ACV67725.1"/>
    <property type="molecule type" value="Genomic_DNA"/>
</dbReference>
<sequence length="76" mass="8502">MLRWGIGIGPSGEEKLAHRLRSVPTRREGPRRRLVFAGVEEVEESAPVGTARILARSDSFLAVVPNTDTRMEKWVC</sequence>
<protein>
    <submittedName>
        <fullName evidence="1">Uncharacterized protein</fullName>
    </submittedName>
</protein>
<keyword evidence="2" id="KW-1185">Reference proteome</keyword>
<gene>
    <name evidence="1" type="ordered locus">Dret_0428</name>
</gene>
<dbReference type="AlphaFoldDB" id="C8X0A0"/>